<dbReference type="EnsemblMetazoa" id="tetur28g01990.1">
    <property type="protein sequence ID" value="tetur28g01990.1"/>
    <property type="gene ID" value="tetur28g01990"/>
</dbReference>
<organism evidence="3 4">
    <name type="scientific">Tetranychus urticae</name>
    <name type="common">Two-spotted spider mite</name>
    <dbReference type="NCBI Taxonomy" id="32264"/>
    <lineage>
        <taxon>Eukaryota</taxon>
        <taxon>Metazoa</taxon>
        <taxon>Ecdysozoa</taxon>
        <taxon>Arthropoda</taxon>
        <taxon>Chelicerata</taxon>
        <taxon>Arachnida</taxon>
        <taxon>Acari</taxon>
        <taxon>Acariformes</taxon>
        <taxon>Trombidiformes</taxon>
        <taxon>Prostigmata</taxon>
        <taxon>Eleutherengona</taxon>
        <taxon>Raphignathae</taxon>
        <taxon>Tetranychoidea</taxon>
        <taxon>Tetranychidae</taxon>
        <taxon>Tetranychus</taxon>
    </lineage>
</organism>
<proteinExistence type="predicted"/>
<keyword evidence="2" id="KW-0472">Membrane</keyword>
<evidence type="ECO:0000256" key="2">
    <source>
        <dbReference type="SAM" id="Phobius"/>
    </source>
</evidence>
<reference evidence="4" key="1">
    <citation type="submission" date="2011-08" db="EMBL/GenBank/DDBJ databases">
        <authorList>
            <person name="Rombauts S."/>
        </authorList>
    </citation>
    <scope>NUCLEOTIDE SEQUENCE</scope>
    <source>
        <strain evidence="4">London</strain>
    </source>
</reference>
<keyword evidence="2" id="KW-0812">Transmembrane</keyword>
<feature type="region of interest" description="Disordered" evidence="1">
    <location>
        <begin position="70"/>
        <end position="90"/>
    </location>
</feature>
<dbReference type="Proteomes" id="UP000015104">
    <property type="component" value="Unassembled WGS sequence"/>
</dbReference>
<keyword evidence="4" id="KW-1185">Reference proteome</keyword>
<reference evidence="3" key="2">
    <citation type="submission" date="2015-06" db="UniProtKB">
        <authorList>
            <consortium name="EnsemblMetazoa"/>
        </authorList>
    </citation>
    <scope>IDENTIFICATION</scope>
</reference>
<name>T1KZL1_TETUR</name>
<keyword evidence="2" id="KW-1133">Transmembrane helix</keyword>
<evidence type="ECO:0000313" key="3">
    <source>
        <dbReference type="EnsemblMetazoa" id="tetur28g01990.1"/>
    </source>
</evidence>
<protein>
    <submittedName>
        <fullName evidence="3">Uncharacterized protein</fullName>
    </submittedName>
</protein>
<accession>T1KZL1</accession>
<feature type="transmembrane region" description="Helical" evidence="2">
    <location>
        <begin position="38"/>
        <end position="65"/>
    </location>
</feature>
<sequence>MSCFCLSATLSLAGICFTVAGTVVIYFQASQDSQLADFWLLLVILLGIGSGLTLFGTICGTLTYCCNKSRNDNNKVESSATKRAWSSDDP</sequence>
<dbReference type="HOGENOM" id="CLU_2443662_0_0_1"/>
<dbReference type="EMBL" id="CAEY01000742">
    <property type="status" value="NOT_ANNOTATED_CDS"/>
    <property type="molecule type" value="Genomic_DNA"/>
</dbReference>
<dbReference type="AlphaFoldDB" id="T1KZL1"/>
<evidence type="ECO:0000313" key="4">
    <source>
        <dbReference type="Proteomes" id="UP000015104"/>
    </source>
</evidence>
<evidence type="ECO:0000256" key="1">
    <source>
        <dbReference type="SAM" id="MobiDB-lite"/>
    </source>
</evidence>